<proteinExistence type="predicted"/>
<accession>A0ABQ6JK14</accession>
<dbReference type="EMBL" id="BSUZ01000001">
    <property type="protein sequence ID" value="GMA87590.1"/>
    <property type="molecule type" value="Genomic_DNA"/>
</dbReference>
<evidence type="ECO:0000313" key="2">
    <source>
        <dbReference type="Proteomes" id="UP001157017"/>
    </source>
</evidence>
<keyword evidence="2" id="KW-1185">Reference proteome</keyword>
<evidence type="ECO:0000313" key="1">
    <source>
        <dbReference type="EMBL" id="GMA87590.1"/>
    </source>
</evidence>
<dbReference type="Proteomes" id="UP001157017">
    <property type="component" value="Unassembled WGS sequence"/>
</dbReference>
<protein>
    <recommendedName>
        <fullName evidence="3">Secreted protein</fullName>
    </recommendedName>
</protein>
<name>A0ABQ6JK14_9ACTN</name>
<evidence type="ECO:0008006" key="3">
    <source>
        <dbReference type="Google" id="ProtNLM"/>
    </source>
</evidence>
<gene>
    <name evidence="1" type="ORF">GCM10025868_28400</name>
</gene>
<comment type="caution">
    <text evidence="1">The sequence shown here is derived from an EMBL/GenBank/DDBJ whole genome shotgun (WGS) entry which is preliminary data.</text>
</comment>
<sequence length="97" mass="10541">MVSFAWCWSTTSARTGRTSTFTYDAFQPFGSRNVGNSESSARTATDVRPWAFTFAAVCFASEVRSAPDSVGSPAPTSTTLLQVLPRRTVVVKRWSAP</sequence>
<reference evidence="2" key="1">
    <citation type="journal article" date="2019" name="Int. J. Syst. Evol. Microbiol.">
        <title>The Global Catalogue of Microorganisms (GCM) 10K type strain sequencing project: providing services to taxonomists for standard genome sequencing and annotation.</title>
        <authorList>
            <consortium name="The Broad Institute Genomics Platform"/>
            <consortium name="The Broad Institute Genome Sequencing Center for Infectious Disease"/>
            <person name="Wu L."/>
            <person name="Ma J."/>
        </authorList>
    </citation>
    <scope>NUCLEOTIDE SEQUENCE [LARGE SCALE GENOMIC DNA]</scope>
    <source>
        <strain evidence="2">NBRC 108730</strain>
    </source>
</reference>
<organism evidence="1 2">
    <name type="scientific">Angustibacter aerolatus</name>
    <dbReference type="NCBI Taxonomy" id="1162965"/>
    <lineage>
        <taxon>Bacteria</taxon>
        <taxon>Bacillati</taxon>
        <taxon>Actinomycetota</taxon>
        <taxon>Actinomycetes</taxon>
        <taxon>Kineosporiales</taxon>
        <taxon>Kineosporiaceae</taxon>
    </lineage>
</organism>